<feature type="chain" id="PRO_5047439302" evidence="1">
    <location>
        <begin position="19"/>
        <end position="161"/>
    </location>
</feature>
<organism evidence="2 3">
    <name type="scientific">Orchesella dallaii</name>
    <dbReference type="NCBI Taxonomy" id="48710"/>
    <lineage>
        <taxon>Eukaryota</taxon>
        <taxon>Metazoa</taxon>
        <taxon>Ecdysozoa</taxon>
        <taxon>Arthropoda</taxon>
        <taxon>Hexapoda</taxon>
        <taxon>Collembola</taxon>
        <taxon>Entomobryomorpha</taxon>
        <taxon>Entomobryoidea</taxon>
        <taxon>Orchesellidae</taxon>
        <taxon>Orchesellinae</taxon>
        <taxon>Orchesella</taxon>
    </lineage>
</organism>
<dbReference type="Proteomes" id="UP001642540">
    <property type="component" value="Unassembled WGS sequence"/>
</dbReference>
<protein>
    <submittedName>
        <fullName evidence="2">Uncharacterized protein</fullName>
    </submittedName>
</protein>
<evidence type="ECO:0000313" key="3">
    <source>
        <dbReference type="Proteomes" id="UP001642540"/>
    </source>
</evidence>
<evidence type="ECO:0000313" key="2">
    <source>
        <dbReference type="EMBL" id="CAL8092911.1"/>
    </source>
</evidence>
<dbReference type="EMBL" id="CAXLJM020000025">
    <property type="protein sequence ID" value="CAL8092911.1"/>
    <property type="molecule type" value="Genomic_DNA"/>
</dbReference>
<keyword evidence="3" id="KW-1185">Reference proteome</keyword>
<keyword evidence="1" id="KW-0732">Signal</keyword>
<reference evidence="2 3" key="1">
    <citation type="submission" date="2024-08" db="EMBL/GenBank/DDBJ databases">
        <authorList>
            <person name="Cucini C."/>
            <person name="Frati F."/>
        </authorList>
    </citation>
    <scope>NUCLEOTIDE SEQUENCE [LARGE SCALE GENOMIC DNA]</scope>
</reference>
<feature type="signal peptide" evidence="1">
    <location>
        <begin position="1"/>
        <end position="18"/>
    </location>
</feature>
<evidence type="ECO:0000256" key="1">
    <source>
        <dbReference type="SAM" id="SignalP"/>
    </source>
</evidence>
<proteinExistence type="predicted"/>
<comment type="caution">
    <text evidence="2">The sequence shown here is derived from an EMBL/GenBank/DDBJ whole genome shotgun (WGS) entry which is preliminary data.</text>
</comment>
<gene>
    <name evidence="2" type="ORF">ODALV1_LOCUS8355</name>
</gene>
<sequence length="161" mass="17715">MKPVVATLLCLFTKVLQAQLEGFEVSGPIYVYSNRDPKVLGFQRIQYIDSLEEAEDTVEAGVKTAADFVSTNFQTAEKDVLAAVNSTEHSISGRITGVSNSLKSTMSNVGDKVQQAASQSKIFILKSTESAEGYFSSAFKSVKDWFFQLETEAKELIHFVL</sequence>
<accession>A0ABP1Q7Y7</accession>
<name>A0ABP1Q7Y7_9HEXA</name>